<evidence type="ECO:0000313" key="1">
    <source>
        <dbReference type="EMBL" id="VTR91937.1"/>
    </source>
</evidence>
<protein>
    <submittedName>
        <fullName evidence="1">Uncharacterized protein</fullName>
    </submittedName>
</protein>
<dbReference type="KEGG" id="gms:SOIL9_57770"/>
<accession>A0A6P2CTQ2</accession>
<sequence>MPRRVSLLFALICANVTPERVVGAPPEKASEQVVLTVAPATTSLYVGDPVIIKGILRNKGKEAVALLRPFDASWGGVRCEICPPDTTTFERTSLSREGLKCGQPAKVKVGASESIVRYERLSGHGALAPTFHTAGKWRLRLAVAIGDEVITSEPVTLEITAPSKQLKKALDDYAHLIERRVTSGVSNEEDLKVMPEAQDRLTGTNAAQLIAQARVLRDLEFAGAAKARRFAMEAVTKHRATLPAVAREEFDLLTAQLLCERGEYRDAKRLVDPISESSRERERLRAEIDYYLSLESK</sequence>
<evidence type="ECO:0000313" key="2">
    <source>
        <dbReference type="Proteomes" id="UP000464178"/>
    </source>
</evidence>
<dbReference type="Proteomes" id="UP000464178">
    <property type="component" value="Chromosome"/>
</dbReference>
<keyword evidence="2" id="KW-1185">Reference proteome</keyword>
<name>A0A6P2CTQ2_9BACT</name>
<gene>
    <name evidence="1" type="ORF">SOIL9_57770</name>
</gene>
<reference evidence="1 2" key="1">
    <citation type="submission" date="2019-05" db="EMBL/GenBank/DDBJ databases">
        <authorList>
            <consortium name="Science for Life Laboratories"/>
        </authorList>
    </citation>
    <scope>NUCLEOTIDE SEQUENCE [LARGE SCALE GENOMIC DNA]</scope>
    <source>
        <strain evidence="1">Soil9</strain>
    </source>
</reference>
<dbReference type="AlphaFoldDB" id="A0A6P2CTQ2"/>
<dbReference type="EMBL" id="LR593886">
    <property type="protein sequence ID" value="VTR91937.1"/>
    <property type="molecule type" value="Genomic_DNA"/>
</dbReference>
<proteinExistence type="predicted"/>
<organism evidence="1 2">
    <name type="scientific">Gemmata massiliana</name>
    <dbReference type="NCBI Taxonomy" id="1210884"/>
    <lineage>
        <taxon>Bacteria</taxon>
        <taxon>Pseudomonadati</taxon>
        <taxon>Planctomycetota</taxon>
        <taxon>Planctomycetia</taxon>
        <taxon>Gemmatales</taxon>
        <taxon>Gemmataceae</taxon>
        <taxon>Gemmata</taxon>
    </lineage>
</organism>